<keyword evidence="3" id="KW-0804">Transcription</keyword>
<protein>
    <submittedName>
        <fullName evidence="5">AraC family transcriptional regulator</fullName>
    </submittedName>
</protein>
<dbReference type="InterPro" id="IPR037923">
    <property type="entry name" value="HTH-like"/>
</dbReference>
<evidence type="ECO:0000256" key="1">
    <source>
        <dbReference type="ARBA" id="ARBA00023015"/>
    </source>
</evidence>
<proteinExistence type="predicted"/>
<dbReference type="SUPFAM" id="SSF46689">
    <property type="entry name" value="Homeodomain-like"/>
    <property type="match status" value="2"/>
</dbReference>
<accession>A0A2W1NQA2</accession>
<dbReference type="InterPro" id="IPR009057">
    <property type="entry name" value="Homeodomain-like_sf"/>
</dbReference>
<dbReference type="Proteomes" id="UP000214746">
    <property type="component" value="Unassembled WGS sequence"/>
</dbReference>
<dbReference type="SUPFAM" id="SSF51215">
    <property type="entry name" value="Regulatory protein AraC"/>
    <property type="match status" value="1"/>
</dbReference>
<organism evidence="5 6">
    <name type="scientific">Paenibacillus xerothermodurans</name>
    <dbReference type="NCBI Taxonomy" id="1977292"/>
    <lineage>
        <taxon>Bacteria</taxon>
        <taxon>Bacillati</taxon>
        <taxon>Bacillota</taxon>
        <taxon>Bacilli</taxon>
        <taxon>Bacillales</taxon>
        <taxon>Paenibacillaceae</taxon>
        <taxon>Paenibacillus</taxon>
    </lineage>
</organism>
<keyword evidence="6" id="KW-1185">Reference proteome</keyword>
<dbReference type="PANTHER" id="PTHR43280:SF28">
    <property type="entry name" value="HTH-TYPE TRANSCRIPTIONAL ACTIVATOR RHAS"/>
    <property type="match status" value="1"/>
</dbReference>
<dbReference type="OrthoDB" id="192171at2"/>
<dbReference type="InterPro" id="IPR020449">
    <property type="entry name" value="Tscrpt_reg_AraC-type_HTH"/>
</dbReference>
<dbReference type="AlphaFoldDB" id="A0A2W1NQA2"/>
<dbReference type="Gene3D" id="2.60.120.10">
    <property type="entry name" value="Jelly Rolls"/>
    <property type="match status" value="1"/>
</dbReference>
<dbReference type="InterPro" id="IPR014710">
    <property type="entry name" value="RmlC-like_jellyroll"/>
</dbReference>
<dbReference type="GO" id="GO:0043565">
    <property type="term" value="F:sequence-specific DNA binding"/>
    <property type="evidence" value="ECO:0007669"/>
    <property type="project" value="InterPro"/>
</dbReference>
<dbReference type="PROSITE" id="PS00041">
    <property type="entry name" value="HTH_ARAC_FAMILY_1"/>
    <property type="match status" value="1"/>
</dbReference>
<name>A0A2W1NQA2_PAEXE</name>
<evidence type="ECO:0000313" key="5">
    <source>
        <dbReference type="EMBL" id="PZE21083.1"/>
    </source>
</evidence>
<dbReference type="RefSeq" id="WP_089199939.1">
    <property type="nucleotide sequence ID" value="NZ_NHRJ02000004.1"/>
</dbReference>
<comment type="caution">
    <text evidence="5">The sequence shown here is derived from an EMBL/GenBank/DDBJ whole genome shotgun (WGS) entry which is preliminary data.</text>
</comment>
<dbReference type="SMART" id="SM00342">
    <property type="entry name" value="HTH_ARAC"/>
    <property type="match status" value="1"/>
</dbReference>
<sequence length="297" mass="34794">MQTLKADIQKPMQFISAGQFVSEVPWSHSRRSIDSYEVIIGVQGTLYIQQEDTPHEVKPGDVLLLLPNRVHFGHAVCDKDVSFFWFHFHCSGNHTLIDDARMAEELRLLRTRQDAEQLVADIYIPLFSTPRGIERLNILFQQLLHVANANYYTYQGTHYLLTTLLIELSEQTISEFTIGHNKKHSEINLARIMEWTRIHALTNISVCSIAEKFNYNKDYLSRFFKQKTGMNLQEYIHLLKLGKAKDLLSRTNQNIKEIAQTVGIRDEKYFMKLFKKYEQMTPSEFRKAFYLTHMNNK</sequence>
<dbReference type="EMBL" id="NHRJ02000004">
    <property type="protein sequence ID" value="PZE21083.1"/>
    <property type="molecule type" value="Genomic_DNA"/>
</dbReference>
<dbReference type="PRINTS" id="PR00032">
    <property type="entry name" value="HTHARAC"/>
</dbReference>
<dbReference type="Pfam" id="PF12833">
    <property type="entry name" value="HTH_18"/>
    <property type="match status" value="1"/>
</dbReference>
<dbReference type="PANTHER" id="PTHR43280">
    <property type="entry name" value="ARAC-FAMILY TRANSCRIPTIONAL REGULATOR"/>
    <property type="match status" value="1"/>
</dbReference>
<evidence type="ECO:0000313" key="6">
    <source>
        <dbReference type="Proteomes" id="UP000214746"/>
    </source>
</evidence>
<dbReference type="InterPro" id="IPR018062">
    <property type="entry name" value="HTH_AraC-typ_CS"/>
</dbReference>
<evidence type="ECO:0000256" key="3">
    <source>
        <dbReference type="ARBA" id="ARBA00023163"/>
    </source>
</evidence>
<evidence type="ECO:0000259" key="4">
    <source>
        <dbReference type="PROSITE" id="PS01124"/>
    </source>
</evidence>
<feature type="domain" description="HTH araC/xylS-type" evidence="4">
    <location>
        <begin position="190"/>
        <end position="288"/>
    </location>
</feature>
<keyword evidence="1" id="KW-0805">Transcription regulation</keyword>
<dbReference type="Pfam" id="PF02311">
    <property type="entry name" value="AraC_binding"/>
    <property type="match status" value="1"/>
</dbReference>
<reference evidence="5" key="1">
    <citation type="submission" date="2018-06" db="EMBL/GenBank/DDBJ databases">
        <title>Paenibacillus xerothermodurans sp. nov. an extremely dry heat resistant spore forming bacterium isolated from the soil of Cape Canaveral, Florida.</title>
        <authorList>
            <person name="Seuylemezian A."/>
            <person name="Kaur N."/>
            <person name="Patil P."/>
            <person name="Patil P."/>
            <person name="Mayilraj S."/>
            <person name="Vaishampayan P."/>
        </authorList>
    </citation>
    <scope>NUCLEOTIDE SEQUENCE [LARGE SCALE GENOMIC DNA]</scope>
    <source>
        <strain evidence="5">ATCC 27380</strain>
    </source>
</reference>
<dbReference type="GO" id="GO:0003700">
    <property type="term" value="F:DNA-binding transcription factor activity"/>
    <property type="evidence" value="ECO:0007669"/>
    <property type="project" value="InterPro"/>
</dbReference>
<evidence type="ECO:0000256" key="2">
    <source>
        <dbReference type="ARBA" id="ARBA00023125"/>
    </source>
</evidence>
<dbReference type="InterPro" id="IPR003313">
    <property type="entry name" value="AraC-bd"/>
</dbReference>
<keyword evidence="2" id="KW-0238">DNA-binding</keyword>
<gene>
    <name evidence="5" type="ORF">CBW46_010420</name>
</gene>
<dbReference type="PROSITE" id="PS01124">
    <property type="entry name" value="HTH_ARAC_FAMILY_2"/>
    <property type="match status" value="1"/>
</dbReference>
<dbReference type="Gene3D" id="1.10.10.60">
    <property type="entry name" value="Homeodomain-like"/>
    <property type="match status" value="2"/>
</dbReference>
<dbReference type="InterPro" id="IPR018060">
    <property type="entry name" value="HTH_AraC"/>
</dbReference>